<organism evidence="1 2">
    <name type="scientific">Mucuna pruriens</name>
    <name type="common">Velvet bean</name>
    <name type="synonym">Dolichos pruriens</name>
    <dbReference type="NCBI Taxonomy" id="157652"/>
    <lineage>
        <taxon>Eukaryota</taxon>
        <taxon>Viridiplantae</taxon>
        <taxon>Streptophyta</taxon>
        <taxon>Embryophyta</taxon>
        <taxon>Tracheophyta</taxon>
        <taxon>Spermatophyta</taxon>
        <taxon>Magnoliopsida</taxon>
        <taxon>eudicotyledons</taxon>
        <taxon>Gunneridae</taxon>
        <taxon>Pentapetalae</taxon>
        <taxon>rosids</taxon>
        <taxon>fabids</taxon>
        <taxon>Fabales</taxon>
        <taxon>Fabaceae</taxon>
        <taxon>Papilionoideae</taxon>
        <taxon>50 kb inversion clade</taxon>
        <taxon>NPAAA clade</taxon>
        <taxon>indigoferoid/millettioid clade</taxon>
        <taxon>Phaseoleae</taxon>
        <taxon>Mucuna</taxon>
    </lineage>
</organism>
<evidence type="ECO:0000313" key="2">
    <source>
        <dbReference type="Proteomes" id="UP000257109"/>
    </source>
</evidence>
<accession>A0A371FTS3</accession>
<sequence>MATRHMIGEWSMFLNLKSHEGIISFEGSGKEKIINIGKVGKHCLPTINNSSLKIDLEDLSNQKDYPIFLEKLIFFVKHVKKQNKSNPKRLFPLLDIRIVAYGFF</sequence>
<protein>
    <submittedName>
        <fullName evidence="1">Uncharacterized protein</fullName>
    </submittedName>
</protein>
<feature type="non-terminal residue" evidence="1">
    <location>
        <position position="1"/>
    </location>
</feature>
<comment type="caution">
    <text evidence="1">The sequence shown here is derived from an EMBL/GenBank/DDBJ whole genome shotgun (WGS) entry which is preliminary data.</text>
</comment>
<dbReference type="AlphaFoldDB" id="A0A371FTS3"/>
<gene>
    <name evidence="1" type="ORF">CR513_37612</name>
</gene>
<dbReference type="EMBL" id="QJKJ01007855">
    <property type="protein sequence ID" value="RDX81682.1"/>
    <property type="molecule type" value="Genomic_DNA"/>
</dbReference>
<name>A0A371FTS3_MUCPR</name>
<reference evidence="1" key="1">
    <citation type="submission" date="2018-05" db="EMBL/GenBank/DDBJ databases">
        <title>Draft genome of Mucuna pruriens seed.</title>
        <authorList>
            <person name="Nnadi N.E."/>
            <person name="Vos R."/>
            <person name="Hasami M.H."/>
            <person name="Devisetty U.K."/>
            <person name="Aguiy J.C."/>
        </authorList>
    </citation>
    <scope>NUCLEOTIDE SEQUENCE [LARGE SCALE GENOMIC DNA]</scope>
    <source>
        <strain evidence="1">JCA_2017</strain>
    </source>
</reference>
<keyword evidence="2" id="KW-1185">Reference proteome</keyword>
<dbReference type="Proteomes" id="UP000257109">
    <property type="component" value="Unassembled WGS sequence"/>
</dbReference>
<evidence type="ECO:0000313" key="1">
    <source>
        <dbReference type="EMBL" id="RDX81682.1"/>
    </source>
</evidence>
<proteinExistence type="predicted"/>